<dbReference type="InterPro" id="IPR036249">
    <property type="entry name" value="Thioredoxin-like_sf"/>
</dbReference>
<feature type="region of interest" description="Disordered" evidence="7">
    <location>
        <begin position="1"/>
        <end position="24"/>
    </location>
</feature>
<dbReference type="InterPro" id="IPR018219">
    <property type="entry name" value="Tpx_CS"/>
</dbReference>
<feature type="active site" description="Cysteine sulfenic acid (-SOH) intermediate" evidence="6">
    <location>
        <position position="60"/>
    </location>
</feature>
<keyword evidence="10" id="KW-1185">Reference proteome</keyword>
<keyword evidence="2 6" id="KW-0049">Antioxidant</keyword>
<keyword evidence="5 6" id="KW-0676">Redox-active center</keyword>
<dbReference type="CDD" id="cd03014">
    <property type="entry name" value="PRX_Atyp2cys"/>
    <property type="match status" value="1"/>
</dbReference>
<dbReference type="InterPro" id="IPR002065">
    <property type="entry name" value="TPX"/>
</dbReference>
<comment type="catalytic activity">
    <reaction evidence="6">
        <text>a hydroperoxide + [thioredoxin]-dithiol = an alcohol + [thioredoxin]-disulfide + H2O</text>
        <dbReference type="Rhea" id="RHEA:62620"/>
        <dbReference type="Rhea" id="RHEA-COMP:10698"/>
        <dbReference type="Rhea" id="RHEA-COMP:10700"/>
        <dbReference type="ChEBI" id="CHEBI:15377"/>
        <dbReference type="ChEBI" id="CHEBI:29950"/>
        <dbReference type="ChEBI" id="CHEBI:30879"/>
        <dbReference type="ChEBI" id="CHEBI:35924"/>
        <dbReference type="ChEBI" id="CHEBI:50058"/>
        <dbReference type="EC" id="1.11.1.24"/>
    </reaction>
</comment>
<comment type="subunit">
    <text evidence="6">Homodimer.</text>
</comment>
<feature type="disulfide bond" description="Redox-active" evidence="6">
    <location>
        <begin position="60"/>
        <end position="94"/>
    </location>
</feature>
<dbReference type="PROSITE" id="PS51352">
    <property type="entry name" value="THIOREDOXIN_2"/>
    <property type="match status" value="1"/>
</dbReference>
<dbReference type="PANTHER" id="PTHR43110:SF1">
    <property type="entry name" value="THIOL PEROXIDASE"/>
    <property type="match status" value="1"/>
</dbReference>
<comment type="caution">
    <text evidence="9">The sequence shown here is derived from an EMBL/GenBank/DDBJ whole genome shotgun (WGS) entry which is preliminary data.</text>
</comment>
<evidence type="ECO:0000256" key="4">
    <source>
        <dbReference type="ARBA" id="ARBA00023157"/>
    </source>
</evidence>
<evidence type="ECO:0000313" key="9">
    <source>
        <dbReference type="EMBL" id="MUN53960.1"/>
    </source>
</evidence>
<gene>
    <name evidence="6" type="primary">tpx</name>
    <name evidence="9" type="ORF">GMA10_01735</name>
</gene>
<dbReference type="EC" id="1.11.1.24" evidence="6"/>
<dbReference type="GO" id="GO:0008379">
    <property type="term" value="F:thioredoxin peroxidase activity"/>
    <property type="evidence" value="ECO:0007669"/>
    <property type="project" value="UniProtKB-UniRule"/>
</dbReference>
<evidence type="ECO:0000256" key="5">
    <source>
        <dbReference type="ARBA" id="ARBA00023284"/>
    </source>
</evidence>
<keyword evidence="1 6" id="KW-0575">Peroxidase</keyword>
<feature type="domain" description="Thioredoxin" evidence="8">
    <location>
        <begin position="18"/>
        <end position="166"/>
    </location>
</feature>
<name>A0A7K1LFT5_9MICC</name>
<evidence type="ECO:0000256" key="6">
    <source>
        <dbReference type="HAMAP-Rule" id="MF_00269"/>
    </source>
</evidence>
<evidence type="ECO:0000256" key="7">
    <source>
        <dbReference type="SAM" id="MobiDB-lite"/>
    </source>
</evidence>
<keyword evidence="4 6" id="KW-1015">Disulfide bond</keyword>
<proteinExistence type="inferred from homology"/>
<dbReference type="RefSeq" id="WP_129314059.1">
    <property type="nucleotide sequence ID" value="NZ_CP197643.1"/>
</dbReference>
<protein>
    <recommendedName>
        <fullName evidence="6">Thiol peroxidase</fullName>
        <shortName evidence="6">Tpx</shortName>
        <ecNumber evidence="6">1.11.1.24</ecNumber>
    </recommendedName>
    <alternativeName>
        <fullName evidence="6">Peroxiredoxin tpx</fullName>
        <shortName evidence="6">Prx</shortName>
    </alternativeName>
    <alternativeName>
        <fullName evidence="6">Thioredoxin peroxidase</fullName>
    </alternativeName>
    <alternativeName>
        <fullName evidence="6">Thioredoxin-dependent peroxiredoxin</fullName>
    </alternativeName>
</protein>
<dbReference type="PROSITE" id="PS01265">
    <property type="entry name" value="TPX"/>
    <property type="match status" value="1"/>
</dbReference>
<dbReference type="NCBIfam" id="NF001808">
    <property type="entry name" value="PRK00522.1"/>
    <property type="match status" value="1"/>
</dbReference>
<evidence type="ECO:0000256" key="1">
    <source>
        <dbReference type="ARBA" id="ARBA00022559"/>
    </source>
</evidence>
<dbReference type="OrthoDB" id="9781543at2"/>
<comment type="similarity">
    <text evidence="6">Belongs to the peroxiredoxin family. Tpx subfamily.</text>
</comment>
<organism evidence="9 10">
    <name type="scientific">Rothia koreensis</name>
    <dbReference type="NCBI Taxonomy" id="592378"/>
    <lineage>
        <taxon>Bacteria</taxon>
        <taxon>Bacillati</taxon>
        <taxon>Actinomycetota</taxon>
        <taxon>Actinomycetes</taxon>
        <taxon>Micrococcales</taxon>
        <taxon>Micrococcaceae</taxon>
        <taxon>Rothia</taxon>
    </lineage>
</organism>
<dbReference type="Gene3D" id="3.40.30.10">
    <property type="entry name" value="Glutaredoxin"/>
    <property type="match status" value="1"/>
</dbReference>
<keyword evidence="3 6" id="KW-0560">Oxidoreductase</keyword>
<dbReference type="AlphaFoldDB" id="A0A7K1LFT5"/>
<accession>A0A7K1LFT5</accession>
<dbReference type="EMBL" id="WOGT01000001">
    <property type="protein sequence ID" value="MUN53960.1"/>
    <property type="molecule type" value="Genomic_DNA"/>
</dbReference>
<dbReference type="InterPro" id="IPR013766">
    <property type="entry name" value="Thioredoxin_domain"/>
</dbReference>
<comment type="function">
    <text evidence="6">Thiol-specific peroxidase that catalyzes the reduction of hydrogen peroxide and organic hydroperoxides to water and alcohols, respectively. Plays a role in cell protection against oxidative stress by detoxifying peroxides.</text>
</comment>
<reference evidence="9 10" key="1">
    <citation type="submission" date="2019-12" db="EMBL/GenBank/DDBJ databases">
        <authorList>
            <person name="Li J."/>
            <person name="Shi Y."/>
            <person name="Xu G."/>
            <person name="Xiao D."/>
            <person name="Ran X."/>
        </authorList>
    </citation>
    <scope>NUCLEOTIDE SEQUENCE [LARGE SCALE GENOMIC DNA]</scope>
    <source>
        <strain evidence="9 10">JCM 15915</strain>
    </source>
</reference>
<evidence type="ECO:0000256" key="3">
    <source>
        <dbReference type="ARBA" id="ARBA00023002"/>
    </source>
</evidence>
<evidence type="ECO:0000313" key="10">
    <source>
        <dbReference type="Proteomes" id="UP000462152"/>
    </source>
</evidence>
<dbReference type="Proteomes" id="UP000462152">
    <property type="component" value="Unassembled WGS sequence"/>
</dbReference>
<feature type="compositionally biased region" description="Polar residues" evidence="7">
    <location>
        <begin position="8"/>
        <end position="24"/>
    </location>
</feature>
<dbReference type="SUPFAM" id="SSF52833">
    <property type="entry name" value="Thioredoxin-like"/>
    <property type="match status" value="1"/>
</dbReference>
<sequence length="166" mass="17376">MAEITFKGNPTQTSGELPETGTTPPAFTLAGTDLGEVTENDFEGQTIVLNIFPSVDTGVCAASVRKFNEEAAGLENVSVVCVSNDLPFALGRFCGAEGIDNVVTASGFRSTFGDDYGVRITDGPMEGLLARSVVVISPRGEVVHTQLVPEIGEEPDYDSAMAAARS</sequence>
<dbReference type="PANTHER" id="PTHR43110">
    <property type="entry name" value="THIOL PEROXIDASE"/>
    <property type="match status" value="1"/>
</dbReference>
<dbReference type="HAMAP" id="MF_00269">
    <property type="entry name" value="Tpx"/>
    <property type="match status" value="1"/>
</dbReference>
<evidence type="ECO:0000259" key="8">
    <source>
        <dbReference type="PROSITE" id="PS51352"/>
    </source>
</evidence>
<dbReference type="InterPro" id="IPR013740">
    <property type="entry name" value="Redoxin"/>
</dbReference>
<evidence type="ECO:0000256" key="2">
    <source>
        <dbReference type="ARBA" id="ARBA00022862"/>
    </source>
</evidence>
<dbReference type="InterPro" id="IPR050455">
    <property type="entry name" value="Tpx_Peroxidase_subfamily"/>
</dbReference>
<comment type="miscellaneous">
    <text evidence="6">The active site is a conserved redox-active cysteine residue, the peroxidatic cysteine (C(P)), which makes the nucleophilic attack on the peroxide substrate. The peroxide oxidizes the C(P)-SH to cysteine sulfenic acid (C(P)-SOH), which then reacts with another cysteine residue, the resolving cysteine (C(R)), to form a disulfide bridge. The disulfide is subsequently reduced by an appropriate electron donor to complete the catalytic cycle. In this atypical 2-Cys peroxiredoxin, C(R) is present in the same subunit to form an intramolecular disulfide. The disulfide is subsequently reduced by thioredoxin.</text>
</comment>
<dbReference type="Pfam" id="PF08534">
    <property type="entry name" value="Redoxin"/>
    <property type="match status" value="1"/>
</dbReference>